<protein>
    <submittedName>
        <fullName evidence="5">ADP-ribosylation factor-like protein</fullName>
    </submittedName>
</protein>
<dbReference type="SUPFAM" id="SSF52540">
    <property type="entry name" value="P-loop containing nucleoside triphosphate hydrolases"/>
    <property type="match status" value="1"/>
</dbReference>
<dbReference type="RefSeq" id="XP_018137915.1">
    <property type="nucleotide sequence ID" value="XM_018288486.1"/>
</dbReference>
<dbReference type="STRING" id="1380566.A0A179F3G1"/>
<feature type="binding site" evidence="3">
    <location>
        <begin position="9"/>
        <end position="16"/>
    </location>
    <ligand>
        <name>GTP</name>
        <dbReference type="ChEBI" id="CHEBI:37565"/>
    </ligand>
</feature>
<organism evidence="5 6">
    <name type="scientific">Pochonia chlamydosporia 170</name>
    <dbReference type="NCBI Taxonomy" id="1380566"/>
    <lineage>
        <taxon>Eukaryota</taxon>
        <taxon>Fungi</taxon>
        <taxon>Dikarya</taxon>
        <taxon>Ascomycota</taxon>
        <taxon>Pezizomycotina</taxon>
        <taxon>Sordariomycetes</taxon>
        <taxon>Hypocreomycetidae</taxon>
        <taxon>Hypocreales</taxon>
        <taxon>Clavicipitaceae</taxon>
        <taxon>Pochonia</taxon>
    </lineage>
</organism>
<dbReference type="PANTHER" id="PTHR45732">
    <property type="entry name" value="ADP-RIBOSYLATION FACTOR-LIKE PROTEIN 8"/>
    <property type="match status" value="1"/>
</dbReference>
<accession>A0A179F3G1</accession>
<proteinExistence type="predicted"/>
<dbReference type="PANTHER" id="PTHR45732:SF7">
    <property type="entry name" value="ADP-RIBOSYLATION FACTOR-LIKE PROTEIN 8"/>
    <property type="match status" value="1"/>
</dbReference>
<keyword evidence="4" id="KW-0479">Metal-binding</keyword>
<sequence>MEMEVVVTGLKNAGKTSLLKVLMGGEFTFDSTPTMRHSTKRLHRDNVTLICRDISSHPKSRRLQERYCHGVDVIIFIVDMSDIPLISQAKYELHGLMSKESLRGVPLLVLGSKFDLPQKLSMDELIDELDLAKIRSRAVYCYGISAKERINLDEVIQFLLGWAG</sequence>
<evidence type="ECO:0000313" key="5">
    <source>
        <dbReference type="EMBL" id="OAQ59954.1"/>
    </source>
</evidence>
<dbReference type="Pfam" id="PF00025">
    <property type="entry name" value="Arf"/>
    <property type="match status" value="1"/>
</dbReference>
<dbReference type="Proteomes" id="UP000078397">
    <property type="component" value="Unassembled WGS sequence"/>
</dbReference>
<evidence type="ECO:0000313" key="6">
    <source>
        <dbReference type="Proteomes" id="UP000078397"/>
    </source>
</evidence>
<keyword evidence="1 3" id="KW-0547">Nucleotide-binding</keyword>
<feature type="binding site" evidence="4">
    <location>
        <position position="16"/>
    </location>
    <ligand>
        <name>Mg(2+)</name>
        <dbReference type="ChEBI" id="CHEBI:18420"/>
    </ligand>
</feature>
<dbReference type="KEGG" id="pchm:VFPPC_10046"/>
<dbReference type="GO" id="GO:0098852">
    <property type="term" value="C:lytic vacuole membrane"/>
    <property type="evidence" value="ECO:0007669"/>
    <property type="project" value="TreeGrafter"/>
</dbReference>
<comment type="caution">
    <text evidence="5">The sequence shown here is derived from an EMBL/GenBank/DDBJ whole genome shotgun (WGS) entry which is preliminary data.</text>
</comment>
<dbReference type="PRINTS" id="PR00328">
    <property type="entry name" value="SAR1GTPBP"/>
</dbReference>
<dbReference type="GO" id="GO:0003924">
    <property type="term" value="F:GTPase activity"/>
    <property type="evidence" value="ECO:0007669"/>
    <property type="project" value="InterPro"/>
</dbReference>
<dbReference type="GeneID" id="28852480"/>
<dbReference type="SMART" id="SM00178">
    <property type="entry name" value="SAR"/>
    <property type="match status" value="1"/>
</dbReference>
<keyword evidence="4" id="KW-0460">Magnesium</keyword>
<dbReference type="InterPro" id="IPR006689">
    <property type="entry name" value="Small_GTPase_ARF/SAR"/>
</dbReference>
<evidence type="ECO:0000256" key="2">
    <source>
        <dbReference type="ARBA" id="ARBA00023134"/>
    </source>
</evidence>
<keyword evidence="6" id="KW-1185">Reference proteome</keyword>
<name>A0A179F3G1_METCM</name>
<dbReference type="GO" id="GO:0005525">
    <property type="term" value="F:GTP binding"/>
    <property type="evidence" value="ECO:0007669"/>
    <property type="project" value="UniProtKB-KW"/>
</dbReference>
<dbReference type="GO" id="GO:0046872">
    <property type="term" value="F:metal ion binding"/>
    <property type="evidence" value="ECO:0007669"/>
    <property type="project" value="UniProtKB-KW"/>
</dbReference>
<dbReference type="SMART" id="SM00177">
    <property type="entry name" value="ARF"/>
    <property type="match status" value="1"/>
</dbReference>
<dbReference type="OrthoDB" id="2011769at2759"/>
<evidence type="ECO:0000256" key="3">
    <source>
        <dbReference type="PIRSR" id="PIRSR606689-1"/>
    </source>
</evidence>
<evidence type="ECO:0000256" key="4">
    <source>
        <dbReference type="PIRSR" id="PIRSR606689-2"/>
    </source>
</evidence>
<reference evidence="5 6" key="1">
    <citation type="journal article" date="2016" name="PLoS Pathog.">
        <title>Biosynthesis of antibiotic leucinostatins in bio-control fungus Purpureocillium lilacinum and their inhibition on phytophthora revealed by genome mining.</title>
        <authorList>
            <person name="Wang G."/>
            <person name="Liu Z."/>
            <person name="Lin R."/>
            <person name="Li E."/>
            <person name="Mao Z."/>
            <person name="Ling J."/>
            <person name="Yang Y."/>
            <person name="Yin W.B."/>
            <person name="Xie B."/>
        </authorList>
    </citation>
    <scope>NUCLEOTIDE SEQUENCE [LARGE SCALE GENOMIC DNA]</scope>
    <source>
        <strain evidence="5">170</strain>
    </source>
</reference>
<keyword evidence="2 3" id="KW-0342">GTP-binding</keyword>
<feature type="binding site" evidence="4">
    <location>
        <position position="34"/>
    </location>
    <ligand>
        <name>Mg(2+)</name>
        <dbReference type="ChEBI" id="CHEBI:18420"/>
    </ligand>
</feature>
<gene>
    <name evidence="5" type="ORF">VFPPC_10046</name>
</gene>
<dbReference type="PROSITE" id="PS51417">
    <property type="entry name" value="ARF"/>
    <property type="match status" value="1"/>
</dbReference>
<dbReference type="Gene3D" id="3.40.50.300">
    <property type="entry name" value="P-loop containing nucleotide triphosphate hydrolases"/>
    <property type="match status" value="1"/>
</dbReference>
<dbReference type="InterPro" id="IPR027417">
    <property type="entry name" value="P-loop_NTPase"/>
</dbReference>
<dbReference type="AlphaFoldDB" id="A0A179F3G1"/>
<dbReference type="EMBL" id="LSBJ02000004">
    <property type="protein sequence ID" value="OAQ59954.1"/>
    <property type="molecule type" value="Genomic_DNA"/>
</dbReference>
<evidence type="ECO:0000256" key="1">
    <source>
        <dbReference type="ARBA" id="ARBA00022741"/>
    </source>
</evidence>